<feature type="transmembrane region" description="Helical" evidence="1">
    <location>
        <begin position="55"/>
        <end position="82"/>
    </location>
</feature>
<keyword evidence="1" id="KW-0812">Transmembrane</keyword>
<accession>A0AAD4EX97</accession>
<keyword evidence="3" id="KW-1185">Reference proteome</keyword>
<dbReference type="EMBL" id="JAHCVI010000002">
    <property type="protein sequence ID" value="KAG7289363.1"/>
    <property type="molecule type" value="Genomic_DNA"/>
</dbReference>
<feature type="transmembrane region" description="Helical" evidence="1">
    <location>
        <begin position="94"/>
        <end position="114"/>
    </location>
</feature>
<reference evidence="2" key="1">
    <citation type="submission" date="2023-02" db="EMBL/GenBank/DDBJ databases">
        <authorList>
            <person name="Palmer J.M."/>
        </authorList>
    </citation>
    <scope>NUCLEOTIDE SEQUENCE</scope>
    <source>
        <strain evidence="2">FW57</strain>
    </source>
</reference>
<protein>
    <submittedName>
        <fullName evidence="2">Uncharacterized protein</fullName>
    </submittedName>
</protein>
<gene>
    <name evidence="2" type="ORF">NEMBOFW57_005730</name>
</gene>
<keyword evidence="1" id="KW-1133">Transmembrane helix</keyword>
<evidence type="ECO:0000313" key="2">
    <source>
        <dbReference type="EMBL" id="KAG7289363.1"/>
    </source>
</evidence>
<proteinExistence type="predicted"/>
<keyword evidence="1" id="KW-0472">Membrane</keyword>
<dbReference type="AlphaFoldDB" id="A0AAD4EX97"/>
<evidence type="ECO:0000313" key="3">
    <source>
        <dbReference type="Proteomes" id="UP001197093"/>
    </source>
</evidence>
<name>A0AAD4EX97_9PEZI</name>
<sequence length="178" mass="19211">MWRISVRSTPSRPPPPFDPLVEAWLDSLPPPTAKPSLKELKQWRLNDYHGLGRSVFVTCLILRIISLAIAGTVTSIIASVVADRQGPFHAVERLVPLLVVCPVVALWNVAEFVAACVLRDGGIPPKIHVVVDGILFVGVAISMGILLVDIICGLIDFPSSFRTAAEEIASACLLVVLM</sequence>
<organism evidence="2 3">
    <name type="scientific">Staphylotrichum longicolle</name>
    <dbReference type="NCBI Taxonomy" id="669026"/>
    <lineage>
        <taxon>Eukaryota</taxon>
        <taxon>Fungi</taxon>
        <taxon>Dikarya</taxon>
        <taxon>Ascomycota</taxon>
        <taxon>Pezizomycotina</taxon>
        <taxon>Sordariomycetes</taxon>
        <taxon>Sordariomycetidae</taxon>
        <taxon>Sordariales</taxon>
        <taxon>Chaetomiaceae</taxon>
        <taxon>Staphylotrichum</taxon>
    </lineage>
</organism>
<comment type="caution">
    <text evidence="2">The sequence shown here is derived from an EMBL/GenBank/DDBJ whole genome shotgun (WGS) entry which is preliminary data.</text>
</comment>
<evidence type="ECO:0000256" key="1">
    <source>
        <dbReference type="SAM" id="Phobius"/>
    </source>
</evidence>
<dbReference type="Proteomes" id="UP001197093">
    <property type="component" value="Unassembled WGS sequence"/>
</dbReference>
<feature type="transmembrane region" description="Helical" evidence="1">
    <location>
        <begin position="134"/>
        <end position="155"/>
    </location>
</feature>